<dbReference type="InterPro" id="IPR043128">
    <property type="entry name" value="Rev_trsase/Diguanyl_cyclase"/>
</dbReference>
<dbReference type="OrthoDB" id="1303608at2759"/>
<dbReference type="KEGG" id="nta:107768425"/>
<proteinExistence type="predicted"/>
<dbReference type="InterPro" id="IPR043502">
    <property type="entry name" value="DNA/RNA_pol_sf"/>
</dbReference>
<dbReference type="FunFam" id="3.30.70.270:FF:000020">
    <property type="entry name" value="Transposon Tf2-6 polyprotein-like Protein"/>
    <property type="match status" value="1"/>
</dbReference>
<organism evidence="1">
    <name type="scientific">Nicotiana tabacum</name>
    <name type="common">Common tobacco</name>
    <dbReference type="NCBI Taxonomy" id="4097"/>
    <lineage>
        <taxon>Eukaryota</taxon>
        <taxon>Viridiplantae</taxon>
        <taxon>Streptophyta</taxon>
        <taxon>Embryophyta</taxon>
        <taxon>Tracheophyta</taxon>
        <taxon>Spermatophyta</taxon>
        <taxon>Magnoliopsida</taxon>
        <taxon>eudicotyledons</taxon>
        <taxon>Gunneridae</taxon>
        <taxon>Pentapetalae</taxon>
        <taxon>asterids</taxon>
        <taxon>lamiids</taxon>
        <taxon>Solanales</taxon>
        <taxon>Solanaceae</taxon>
        <taxon>Nicotianoideae</taxon>
        <taxon>Nicotianeae</taxon>
        <taxon>Nicotiana</taxon>
    </lineage>
</organism>
<dbReference type="InterPro" id="IPR050951">
    <property type="entry name" value="Retrovirus_Pol_polyprotein"/>
</dbReference>
<dbReference type="PaxDb" id="4097-A0A1S3XTM6"/>
<dbReference type="PANTHER" id="PTHR37984">
    <property type="entry name" value="PROTEIN CBG26694"/>
    <property type="match status" value="1"/>
</dbReference>
<dbReference type="Gene3D" id="3.30.70.270">
    <property type="match status" value="2"/>
</dbReference>
<reference evidence="1" key="1">
    <citation type="submission" date="2025-08" db="UniProtKB">
        <authorList>
            <consortium name="RefSeq"/>
        </authorList>
    </citation>
    <scope>IDENTIFICATION</scope>
</reference>
<sequence>MVWSLLSLEQPVPPLHQTFHRADMMWGSKEDEVLAGMKKLFLDEEDIDCNLKKFFDRLRRCNLKLNPAKCAFGVPGGKLLEFIVNRRGIELDPSKVKEIQDLPPPKNKKDVMSFLGRLNYTSRFTAQSTVICEPIFKMLRKDAATSWNEECQKAFDKIKEYLSKPPRSGPTRARKTTAALFVRTGWSFRLRFGTT</sequence>
<dbReference type="SMR" id="A0A1S3XTM6"/>
<protein>
    <submittedName>
        <fullName evidence="1">Uncharacterized mitochondrial protein AtMg00860-like</fullName>
    </submittedName>
</protein>
<dbReference type="PANTHER" id="PTHR37984:SF5">
    <property type="entry name" value="PROTEIN NYNRIN-LIKE"/>
    <property type="match status" value="1"/>
</dbReference>
<gene>
    <name evidence="1" type="primary">LOC107768425</name>
</gene>
<dbReference type="STRING" id="4097.A0A1S3XTM6"/>
<dbReference type="RefSeq" id="XP_016443042.1">
    <property type="nucleotide sequence ID" value="XM_016587556.1"/>
</dbReference>
<accession>A0A1S3XTM6</accession>
<dbReference type="SUPFAM" id="SSF56672">
    <property type="entry name" value="DNA/RNA polymerases"/>
    <property type="match status" value="1"/>
</dbReference>
<dbReference type="AlphaFoldDB" id="A0A1S3XTM6"/>
<name>A0A1S3XTM6_TOBAC</name>
<evidence type="ECO:0000313" key="1">
    <source>
        <dbReference type="RefSeq" id="XP_016443042.1"/>
    </source>
</evidence>